<dbReference type="SUPFAM" id="SSF54826">
    <property type="entry name" value="Enolase N-terminal domain-like"/>
    <property type="match status" value="1"/>
</dbReference>
<evidence type="ECO:0000313" key="4">
    <source>
        <dbReference type="Proteomes" id="UP000292027"/>
    </source>
</evidence>
<organism evidence="3 4">
    <name type="scientific">Kribbella rubisoli</name>
    <dbReference type="NCBI Taxonomy" id="3075929"/>
    <lineage>
        <taxon>Bacteria</taxon>
        <taxon>Bacillati</taxon>
        <taxon>Actinomycetota</taxon>
        <taxon>Actinomycetes</taxon>
        <taxon>Propionibacteriales</taxon>
        <taxon>Kribbellaceae</taxon>
        <taxon>Kribbella</taxon>
    </lineage>
</organism>
<reference evidence="3 4" key="1">
    <citation type="journal article" date="2015" name="Stand. Genomic Sci.">
        <title>Genomic Encyclopedia of Bacterial and Archaeal Type Strains, Phase III: the genomes of soil and plant-associated and newly described type strains.</title>
        <authorList>
            <person name="Whitman W.B."/>
            <person name="Woyke T."/>
            <person name="Klenk H.P."/>
            <person name="Zhou Y."/>
            <person name="Lilburn T.G."/>
            <person name="Beck B.J."/>
            <person name="De Vos P."/>
            <person name="Vandamme P."/>
            <person name="Eisen J.A."/>
            <person name="Garrity G."/>
            <person name="Hugenholtz P."/>
            <person name="Kyrpides N.C."/>
        </authorList>
    </citation>
    <scope>NUCLEOTIDE SEQUENCE [LARGE SCALE GENOMIC DNA]</scope>
    <source>
        <strain evidence="3 4">VKM Ac-2540</strain>
    </source>
</reference>
<comment type="caution">
    <text evidence="3">The sequence shown here is derived from an EMBL/GenBank/DDBJ whole genome shotgun (WGS) entry which is preliminary data.</text>
</comment>
<dbReference type="Gene3D" id="3.20.20.120">
    <property type="entry name" value="Enolase-like C-terminal domain"/>
    <property type="match status" value="1"/>
</dbReference>
<dbReference type="Pfam" id="PF02746">
    <property type="entry name" value="MR_MLE_N"/>
    <property type="match status" value="1"/>
</dbReference>
<dbReference type="AlphaFoldDB" id="A0A4Q7WMZ1"/>
<dbReference type="InterPro" id="IPR013342">
    <property type="entry name" value="Mandelate_racemase_C"/>
</dbReference>
<sequence>MKITDVKTAVLGETLIVRLTTDEGLDGYGAVERTREFVRPMFAQLAQYLIGENPTEVERTMLKIRRLGAFKPWGKAVSAVEVALWDLAGKAAGLPVHRLLGGKVRDRVRVYNGGVVYPGDTLAESIANLKAGPEGFTMIKGGSAFHGGMARVPGFTYSEPRDGWAYTTRGPLTEWALKDSVDKVAELKELLGDGIGLALDCGPGWTLPDAIKFARAVEPFNLLWLEDLLTGDYTPYINPRQYRELTASTTTPIHTGEQIYLRQNFVELLSTNAVRVIGPDPLDVGGLAELKWVAELADVYGVLIAPHGTLDGLIGLAALVQVCATLPDNYLAFEYPVGRPSWWYDIVTGLPDPIVKDGFITVWDTPGLGIDFNVGEARRYLTEQDKDFFD</sequence>
<dbReference type="PROSITE" id="PS00908">
    <property type="entry name" value="MR_MLE_1"/>
    <property type="match status" value="1"/>
</dbReference>
<dbReference type="SUPFAM" id="SSF51604">
    <property type="entry name" value="Enolase C-terminal domain-like"/>
    <property type="match status" value="1"/>
</dbReference>
<dbReference type="CDD" id="cd03316">
    <property type="entry name" value="MR_like"/>
    <property type="match status" value="1"/>
</dbReference>
<dbReference type="Pfam" id="PF13378">
    <property type="entry name" value="MR_MLE_C"/>
    <property type="match status" value="1"/>
</dbReference>
<evidence type="ECO:0000313" key="3">
    <source>
        <dbReference type="EMBL" id="RZU11390.1"/>
    </source>
</evidence>
<dbReference type="EMBL" id="SHKR01000015">
    <property type="protein sequence ID" value="RZU11390.1"/>
    <property type="molecule type" value="Genomic_DNA"/>
</dbReference>
<keyword evidence="4" id="KW-1185">Reference proteome</keyword>
<gene>
    <name evidence="3" type="ORF">EV645_6557</name>
</gene>
<dbReference type="Gene3D" id="3.30.390.10">
    <property type="entry name" value="Enolase-like, N-terminal domain"/>
    <property type="match status" value="1"/>
</dbReference>
<dbReference type="Proteomes" id="UP000292027">
    <property type="component" value="Unassembled WGS sequence"/>
</dbReference>
<dbReference type="InterPro" id="IPR036849">
    <property type="entry name" value="Enolase-like_C_sf"/>
</dbReference>
<dbReference type="PANTHER" id="PTHR48080:SF2">
    <property type="entry name" value="D-GALACTONATE DEHYDRATASE"/>
    <property type="match status" value="1"/>
</dbReference>
<name>A0A4Q7WMZ1_9ACTN</name>
<dbReference type="PANTHER" id="PTHR48080">
    <property type="entry name" value="D-GALACTONATE DEHYDRATASE-RELATED"/>
    <property type="match status" value="1"/>
</dbReference>
<dbReference type="GO" id="GO:0009063">
    <property type="term" value="P:amino acid catabolic process"/>
    <property type="evidence" value="ECO:0007669"/>
    <property type="project" value="InterPro"/>
</dbReference>
<dbReference type="InterPro" id="IPR013341">
    <property type="entry name" value="Mandelate_racemase_N_dom"/>
</dbReference>
<evidence type="ECO:0000259" key="2">
    <source>
        <dbReference type="SMART" id="SM00922"/>
    </source>
</evidence>
<dbReference type="SFLD" id="SFLDG00179">
    <property type="entry name" value="mandelate_racemase"/>
    <property type="match status" value="1"/>
</dbReference>
<dbReference type="InterPro" id="IPR034593">
    <property type="entry name" value="DgoD-like"/>
</dbReference>
<dbReference type="OrthoDB" id="5168231at2"/>
<protein>
    <submittedName>
        <fullName evidence="3">L-alanine-DL-glutamate epimerase-like enolase superfamily enzyme</fullName>
    </submittedName>
</protein>
<dbReference type="SMART" id="SM00922">
    <property type="entry name" value="MR_MLE"/>
    <property type="match status" value="1"/>
</dbReference>
<dbReference type="InterPro" id="IPR029017">
    <property type="entry name" value="Enolase-like_N"/>
</dbReference>
<keyword evidence="1" id="KW-0456">Lyase</keyword>
<evidence type="ECO:0000256" key="1">
    <source>
        <dbReference type="ARBA" id="ARBA00023239"/>
    </source>
</evidence>
<proteinExistence type="predicted"/>
<accession>A0A4Q7WMZ1</accession>
<dbReference type="SFLD" id="SFLDS00001">
    <property type="entry name" value="Enolase"/>
    <property type="match status" value="1"/>
</dbReference>
<feature type="domain" description="Mandelate racemase/muconate lactonizing enzyme C-terminal" evidence="2">
    <location>
        <begin position="119"/>
        <end position="252"/>
    </location>
</feature>
<dbReference type="GO" id="GO:0016829">
    <property type="term" value="F:lyase activity"/>
    <property type="evidence" value="ECO:0007669"/>
    <property type="project" value="UniProtKB-KW"/>
</dbReference>
<dbReference type="InterPro" id="IPR018110">
    <property type="entry name" value="Mandel_Rmase/mucon_lact_enz_CS"/>
</dbReference>
<dbReference type="InterPro" id="IPR029065">
    <property type="entry name" value="Enolase_C-like"/>
</dbReference>
<dbReference type="RefSeq" id="WP_130447840.1">
    <property type="nucleotide sequence ID" value="NZ_SHKR01000015.1"/>
</dbReference>